<comment type="caution">
    <text evidence="2">The sequence shown here is derived from an EMBL/GenBank/DDBJ whole genome shotgun (WGS) entry which is preliminary data.</text>
</comment>
<feature type="domain" description="PIN" evidence="1">
    <location>
        <begin position="13"/>
        <end position="135"/>
    </location>
</feature>
<accession>A0A933W3E5</accession>
<dbReference type="Gene3D" id="3.40.50.1010">
    <property type="entry name" value="5'-nuclease"/>
    <property type="match status" value="1"/>
</dbReference>
<organism evidence="2 3">
    <name type="scientific">Rhodopseudomonas palustris</name>
    <dbReference type="NCBI Taxonomy" id="1076"/>
    <lineage>
        <taxon>Bacteria</taxon>
        <taxon>Pseudomonadati</taxon>
        <taxon>Pseudomonadota</taxon>
        <taxon>Alphaproteobacteria</taxon>
        <taxon>Hyphomicrobiales</taxon>
        <taxon>Nitrobacteraceae</taxon>
        <taxon>Rhodopseudomonas</taxon>
    </lineage>
</organism>
<name>A0A933W3E5_RHOPL</name>
<evidence type="ECO:0000259" key="1">
    <source>
        <dbReference type="Pfam" id="PF01850"/>
    </source>
</evidence>
<evidence type="ECO:0000313" key="3">
    <source>
        <dbReference type="Proteomes" id="UP000782519"/>
    </source>
</evidence>
<dbReference type="SUPFAM" id="SSF88723">
    <property type="entry name" value="PIN domain-like"/>
    <property type="match status" value="1"/>
</dbReference>
<sequence length="145" mass="15744">MCRSACDNVSPLLLDTCALIFFASSEGEASEAGAAVQQAHETAQAVMVSPISAWEIGLLVARGRLNLLMSPLRWFEQVVERAGLSLAELTPEVLVASSFLPGFPHRDPADRIIAATAREYGYRLITRDRSLLAYAREGHIQALSC</sequence>
<dbReference type="PANTHER" id="PTHR36173:SF1">
    <property type="entry name" value="RIBONUCLEASE VAPC22"/>
    <property type="match status" value="1"/>
</dbReference>
<dbReference type="InterPro" id="IPR041705">
    <property type="entry name" value="PIN_Sll0205"/>
</dbReference>
<reference evidence="2" key="1">
    <citation type="submission" date="2020-07" db="EMBL/GenBank/DDBJ databases">
        <title>Huge and variable diversity of episymbiotic CPR bacteria and DPANN archaea in groundwater ecosystems.</title>
        <authorList>
            <person name="He C.Y."/>
            <person name="Keren R."/>
            <person name="Whittaker M."/>
            <person name="Farag I.F."/>
            <person name="Doudna J."/>
            <person name="Cate J.H.D."/>
            <person name="Banfield J.F."/>
        </authorList>
    </citation>
    <scope>NUCLEOTIDE SEQUENCE</scope>
    <source>
        <strain evidence="2">NC_groundwater_1818_Pr3_B-0.1um_66_35</strain>
    </source>
</reference>
<gene>
    <name evidence="2" type="ORF">HZA66_21695</name>
</gene>
<evidence type="ECO:0000313" key="2">
    <source>
        <dbReference type="EMBL" id="MBI5132065.1"/>
    </source>
</evidence>
<proteinExistence type="predicted"/>
<dbReference type="Pfam" id="PF01850">
    <property type="entry name" value="PIN"/>
    <property type="match status" value="1"/>
</dbReference>
<dbReference type="InterPro" id="IPR052919">
    <property type="entry name" value="TA_system_RNase"/>
</dbReference>
<dbReference type="InterPro" id="IPR029060">
    <property type="entry name" value="PIN-like_dom_sf"/>
</dbReference>
<dbReference type="PANTHER" id="PTHR36173">
    <property type="entry name" value="RIBONUCLEASE VAPC16-RELATED"/>
    <property type="match status" value="1"/>
</dbReference>
<protein>
    <submittedName>
        <fullName evidence="2">Type II toxin-antitoxin system VapC family toxin</fullName>
    </submittedName>
</protein>
<dbReference type="EMBL" id="JACRJB010000062">
    <property type="protein sequence ID" value="MBI5132065.1"/>
    <property type="molecule type" value="Genomic_DNA"/>
</dbReference>
<dbReference type="AlphaFoldDB" id="A0A933W3E5"/>
<dbReference type="InterPro" id="IPR002716">
    <property type="entry name" value="PIN_dom"/>
</dbReference>
<dbReference type="CDD" id="cd09872">
    <property type="entry name" value="PIN_Sll0205-like"/>
    <property type="match status" value="1"/>
</dbReference>
<dbReference type="Proteomes" id="UP000782519">
    <property type="component" value="Unassembled WGS sequence"/>
</dbReference>